<dbReference type="PANTHER" id="PTHR23206:SF7">
    <property type="entry name" value="PROTEIN KINASE DOMAIN-CONTAINING PROTEIN"/>
    <property type="match status" value="1"/>
</dbReference>
<sequence length="452" mass="46692">MSMECFHCCVAPDPCVVMVHSRGGTESTRHAVQLINSLIQDPAKELEDLIPRNHIRAPGSKTTSAPFPTPTGANLNLTIGAKALGSLVTSSGVSFQSSSSQTGGKMGKGLSGVRQPFPVSLPLAYAHPQLALLAAQTMHQIRLPRLPMAQFGGTFSPAASTWGPFPVRPLSPGSANSSPKHNGGSSGNNQTRSNLSSHNDHNNTSSTGSSVSSPSASNSQTATTTGSPHTPNHPHGAQAQPSAPTPSSVRKQLFTSDPKHTGINSVSMVTATTVSSSHSVRGTVSPAHQHTGLMATYAPNTPHPQVAPISQPPKSPPSAPTAPPGKEKLTPSLSQEGQHVSVNNVVSSGGFTAPAMAAPSKPEPRQQQHQPPPPLTSTSSSDPPPPLQSSSHLPPSSSAPSHKHPTALYPTSRLPLPASHTACSPRQGPTTNTPTSSSNNNNRSYPQHTATT</sequence>
<reference evidence="4" key="1">
    <citation type="journal article" date="2014" name="Nat. Commun.">
        <title>The rainbow trout genome provides novel insights into evolution after whole-genome duplication in vertebrates.</title>
        <authorList>
            <person name="Berthelot C."/>
            <person name="Brunet F."/>
            <person name="Chalopin D."/>
            <person name="Juanchich A."/>
            <person name="Bernard M."/>
            <person name="Noel B."/>
            <person name="Bento P."/>
            <person name="Da Silva C."/>
            <person name="Labadie K."/>
            <person name="Alberti A."/>
            <person name="Aury J.M."/>
            <person name="Louis A."/>
            <person name="Dehais P."/>
            <person name="Bardou P."/>
            <person name="Montfort J."/>
            <person name="Klopp C."/>
            <person name="Cabau C."/>
            <person name="Gaspin C."/>
            <person name="Thorgaard G.H."/>
            <person name="Boussaha M."/>
            <person name="Quillet E."/>
            <person name="Guyomard R."/>
            <person name="Galiana D."/>
            <person name="Bobe J."/>
            <person name="Volff J.N."/>
            <person name="Genet C."/>
            <person name="Wincker P."/>
            <person name="Jaillon O."/>
            <person name="Roest Crollius H."/>
            <person name="Guiguen Y."/>
        </authorList>
    </citation>
    <scope>NUCLEOTIDE SEQUENCE [LARGE SCALE GENOMIC DNA]</scope>
</reference>
<feature type="region of interest" description="Disordered" evidence="3">
    <location>
        <begin position="296"/>
        <end position="452"/>
    </location>
</feature>
<dbReference type="STRING" id="8022.A0A061AG31"/>
<feature type="compositionally biased region" description="Polar residues" evidence="3">
    <location>
        <begin position="443"/>
        <end position="452"/>
    </location>
</feature>
<feature type="compositionally biased region" description="Pro residues" evidence="3">
    <location>
        <begin position="310"/>
        <end position="323"/>
    </location>
</feature>
<accession>A0A061AG31</accession>
<dbReference type="GO" id="GO:0045087">
    <property type="term" value="P:innate immune response"/>
    <property type="evidence" value="ECO:0007669"/>
    <property type="project" value="TreeGrafter"/>
</dbReference>
<keyword evidence="1" id="KW-0677">Repeat</keyword>
<dbReference type="PaxDb" id="8022-A0A061AG31"/>
<dbReference type="EMBL" id="FR984017">
    <property type="protein sequence ID" value="CDR19141.1"/>
    <property type="molecule type" value="Genomic_DNA"/>
</dbReference>
<evidence type="ECO:0000256" key="2">
    <source>
        <dbReference type="ARBA" id="ARBA00023043"/>
    </source>
</evidence>
<dbReference type="PANTHER" id="PTHR23206">
    <property type="entry name" value="MASK PROTEIN"/>
    <property type="match status" value="1"/>
</dbReference>
<protein>
    <submittedName>
        <fullName evidence="4">Uncharacterized protein</fullName>
    </submittedName>
</protein>
<dbReference type="GO" id="GO:0005737">
    <property type="term" value="C:cytoplasm"/>
    <property type="evidence" value="ECO:0007669"/>
    <property type="project" value="TreeGrafter"/>
</dbReference>
<dbReference type="AlphaFoldDB" id="A0A061AG31"/>
<organism evidence="4 5">
    <name type="scientific">Oncorhynchus mykiss</name>
    <name type="common">Rainbow trout</name>
    <name type="synonym">Salmo gairdneri</name>
    <dbReference type="NCBI Taxonomy" id="8022"/>
    <lineage>
        <taxon>Eukaryota</taxon>
        <taxon>Metazoa</taxon>
        <taxon>Chordata</taxon>
        <taxon>Craniata</taxon>
        <taxon>Vertebrata</taxon>
        <taxon>Euteleostomi</taxon>
        <taxon>Actinopterygii</taxon>
        <taxon>Neopterygii</taxon>
        <taxon>Teleostei</taxon>
        <taxon>Protacanthopterygii</taxon>
        <taxon>Salmoniformes</taxon>
        <taxon>Salmonidae</taxon>
        <taxon>Salmoninae</taxon>
        <taxon>Oncorhynchus</taxon>
    </lineage>
</organism>
<feature type="compositionally biased region" description="Low complexity" evidence="3">
    <location>
        <begin position="429"/>
        <end position="442"/>
    </location>
</feature>
<feature type="compositionally biased region" description="Low complexity" evidence="3">
    <location>
        <begin position="388"/>
        <end position="400"/>
    </location>
</feature>
<evidence type="ECO:0000313" key="5">
    <source>
        <dbReference type="Proteomes" id="UP000193380"/>
    </source>
</evidence>
<feature type="compositionally biased region" description="Polar residues" evidence="3">
    <location>
        <begin position="239"/>
        <end position="255"/>
    </location>
</feature>
<gene>
    <name evidence="4" type="ORF">GSONMT00046144001</name>
</gene>
<evidence type="ECO:0000256" key="1">
    <source>
        <dbReference type="ARBA" id="ARBA00022737"/>
    </source>
</evidence>
<feature type="region of interest" description="Disordered" evidence="3">
    <location>
        <begin position="166"/>
        <end position="263"/>
    </location>
</feature>
<evidence type="ECO:0000313" key="4">
    <source>
        <dbReference type="EMBL" id="CDR19141.1"/>
    </source>
</evidence>
<evidence type="ECO:0000256" key="3">
    <source>
        <dbReference type="SAM" id="MobiDB-lite"/>
    </source>
</evidence>
<keyword evidence="2" id="KW-0040">ANK repeat</keyword>
<name>A0A061AG31_ONCMY</name>
<dbReference type="Proteomes" id="UP000193380">
    <property type="component" value="Unassembled WGS sequence"/>
</dbReference>
<proteinExistence type="predicted"/>
<feature type="compositionally biased region" description="Low complexity" evidence="3">
    <location>
        <begin position="193"/>
        <end position="227"/>
    </location>
</feature>
<dbReference type="InterPro" id="IPR051631">
    <property type="entry name" value="Ankyrin-KH/SAM_domain"/>
</dbReference>
<reference evidence="4" key="2">
    <citation type="submission" date="2014-03" db="EMBL/GenBank/DDBJ databases">
        <authorList>
            <person name="Genoscope - CEA"/>
        </authorList>
    </citation>
    <scope>NUCLEOTIDE SEQUENCE</scope>
</reference>